<evidence type="ECO:0000256" key="1">
    <source>
        <dbReference type="ARBA" id="ARBA00022741"/>
    </source>
</evidence>
<dbReference type="SUPFAM" id="SSF52540">
    <property type="entry name" value="P-loop containing nucleoside triphosphate hydrolases"/>
    <property type="match status" value="1"/>
</dbReference>
<dbReference type="InterPro" id="IPR013701">
    <property type="entry name" value="Lhr-like_DEAD/DEAH_assoc"/>
</dbReference>
<dbReference type="RefSeq" id="WP_393971878.1">
    <property type="nucleotide sequence ID" value="NZ_CP133772.1"/>
</dbReference>
<dbReference type="Proteomes" id="UP001451606">
    <property type="component" value="Chromosome"/>
</dbReference>
<dbReference type="InterPro" id="IPR052511">
    <property type="entry name" value="ATP-dep_Helicase"/>
</dbReference>
<dbReference type="GO" id="GO:0004386">
    <property type="term" value="F:helicase activity"/>
    <property type="evidence" value="ECO:0007669"/>
    <property type="project" value="UniProtKB-KW"/>
</dbReference>
<dbReference type="InterPro" id="IPR011545">
    <property type="entry name" value="DEAD/DEAH_box_helicase_dom"/>
</dbReference>
<accession>A0AAX4NGR7</accession>
<dbReference type="GO" id="GO:0003677">
    <property type="term" value="F:DNA binding"/>
    <property type="evidence" value="ECO:0007669"/>
    <property type="project" value="UniProtKB-KW"/>
</dbReference>
<keyword evidence="4 12" id="KW-0347">Helicase</keyword>
<keyword evidence="2" id="KW-0227">DNA damage</keyword>
<evidence type="ECO:0000256" key="6">
    <source>
        <dbReference type="ARBA" id="ARBA00023125"/>
    </source>
</evidence>
<dbReference type="GO" id="GO:0016887">
    <property type="term" value="F:ATP hydrolysis activity"/>
    <property type="evidence" value="ECO:0007669"/>
    <property type="project" value="TreeGrafter"/>
</dbReference>
<dbReference type="GO" id="GO:0005524">
    <property type="term" value="F:ATP binding"/>
    <property type="evidence" value="ECO:0007669"/>
    <property type="project" value="UniProtKB-KW"/>
</dbReference>
<dbReference type="Pfam" id="PF00271">
    <property type="entry name" value="Helicase_C"/>
    <property type="match status" value="1"/>
</dbReference>
<keyword evidence="7" id="KW-0234">DNA repair</keyword>
<proteinExistence type="inferred from homology"/>
<dbReference type="KEGG" id="omr:OXIME_000465"/>
<dbReference type="InterPro" id="IPR027417">
    <property type="entry name" value="P-loop_NTPase"/>
</dbReference>
<dbReference type="AlphaFoldDB" id="A0AAX4NGR7"/>
<reference evidence="12 13" key="1">
    <citation type="submission" date="2023-09" db="EMBL/GenBank/DDBJ databases">
        <authorList>
            <person name="Golyshina O.V."/>
            <person name="Lunev E.A."/>
            <person name="Bargiela R."/>
            <person name="Gaines M.C."/>
            <person name="Daum B."/>
            <person name="Bale N.J."/>
            <person name="Koenen M."/>
            <person name="Sinninghe Damst J.S."/>
            <person name="Yakimov M."/>
            <person name="Golyshin P.N."/>
        </authorList>
    </citation>
    <scope>NUCLEOTIDE SEQUENCE [LARGE SCALE GENOMIC DNA]</scope>
    <source>
        <strain evidence="12 13">M1</strain>
    </source>
</reference>
<dbReference type="InterPro" id="IPR001650">
    <property type="entry name" value="Helicase_C-like"/>
</dbReference>
<evidence type="ECO:0000256" key="8">
    <source>
        <dbReference type="ARBA" id="ARBA00023235"/>
    </source>
</evidence>
<evidence type="ECO:0000256" key="9">
    <source>
        <dbReference type="ARBA" id="ARBA00093467"/>
    </source>
</evidence>
<keyword evidence="3" id="KW-0378">Hydrolase</keyword>
<dbReference type="Pfam" id="PF00270">
    <property type="entry name" value="DEAD"/>
    <property type="match status" value="1"/>
</dbReference>
<dbReference type="InterPro" id="IPR017170">
    <property type="entry name" value="Lhr-like"/>
</dbReference>
<dbReference type="PROSITE" id="PS51194">
    <property type="entry name" value="HELICASE_CTER"/>
    <property type="match status" value="1"/>
</dbReference>
<dbReference type="Pfam" id="PF19306">
    <property type="entry name" value="WHD_Lhr"/>
    <property type="match status" value="1"/>
</dbReference>
<name>A0AAX4NGR7_9ARCH</name>
<dbReference type="InterPro" id="IPR014001">
    <property type="entry name" value="Helicase_ATP-bd"/>
</dbReference>
<dbReference type="PROSITE" id="PS51192">
    <property type="entry name" value="HELICASE_ATP_BIND_1"/>
    <property type="match status" value="1"/>
</dbReference>
<feature type="domain" description="Helicase ATP-binding" evidence="10">
    <location>
        <begin position="36"/>
        <end position="212"/>
    </location>
</feature>
<evidence type="ECO:0000256" key="5">
    <source>
        <dbReference type="ARBA" id="ARBA00022840"/>
    </source>
</evidence>
<evidence type="ECO:0000313" key="13">
    <source>
        <dbReference type="Proteomes" id="UP001451606"/>
    </source>
</evidence>
<dbReference type="SMART" id="SM00487">
    <property type="entry name" value="DEXDc"/>
    <property type="match status" value="1"/>
</dbReference>
<keyword evidence="6" id="KW-0238">DNA-binding</keyword>
<dbReference type="SMART" id="SM00490">
    <property type="entry name" value="HELICc"/>
    <property type="match status" value="1"/>
</dbReference>
<evidence type="ECO:0000256" key="7">
    <source>
        <dbReference type="ARBA" id="ARBA00023204"/>
    </source>
</evidence>
<keyword evidence="8" id="KW-0413">Isomerase</keyword>
<evidence type="ECO:0000256" key="2">
    <source>
        <dbReference type="ARBA" id="ARBA00022763"/>
    </source>
</evidence>
<organism evidence="12 13">
    <name type="scientific">Oxyplasma meridianum</name>
    <dbReference type="NCBI Taxonomy" id="3073602"/>
    <lineage>
        <taxon>Archaea</taxon>
        <taxon>Methanobacteriati</taxon>
        <taxon>Thermoplasmatota</taxon>
        <taxon>Thermoplasmata</taxon>
        <taxon>Thermoplasmatales</taxon>
        <taxon>Thermoplasmataceae</taxon>
        <taxon>Oxyplasma</taxon>
    </lineage>
</organism>
<evidence type="ECO:0000259" key="11">
    <source>
        <dbReference type="PROSITE" id="PS51194"/>
    </source>
</evidence>
<evidence type="ECO:0000256" key="3">
    <source>
        <dbReference type="ARBA" id="ARBA00022801"/>
    </source>
</evidence>
<protein>
    <submittedName>
        <fullName evidence="12">DEAD/DEAH box helicase</fullName>
    </submittedName>
</protein>
<dbReference type="PIRSF" id="PIRSF037307">
    <property type="entry name" value="Lhr-like_helic_prd"/>
    <property type="match status" value="1"/>
</dbReference>
<keyword evidence="5" id="KW-0067">ATP-binding</keyword>
<dbReference type="InterPro" id="IPR045628">
    <property type="entry name" value="Lhr_WH_dom"/>
</dbReference>
<dbReference type="PANTHER" id="PTHR47962:SF5">
    <property type="entry name" value="ATP-DEPENDENT HELICASE LHR-RELATED"/>
    <property type="match status" value="1"/>
</dbReference>
<comment type="similarity">
    <text evidence="9">Belongs to the Lhr helicase family. Lhr-Core subfamily.</text>
</comment>
<gene>
    <name evidence="12" type="ORF">OXIME_000465</name>
</gene>
<dbReference type="GeneID" id="95967192"/>
<dbReference type="Pfam" id="PF08494">
    <property type="entry name" value="DEAD_assoc"/>
    <property type="match status" value="1"/>
</dbReference>
<dbReference type="GO" id="GO:0140097">
    <property type="term" value="F:catalytic activity, acting on DNA"/>
    <property type="evidence" value="ECO:0007669"/>
    <property type="project" value="UniProtKB-ARBA"/>
</dbReference>
<sequence length="907" mass="103295">MESTIEGSVSLLHPDVRNMLEKLGVTKLTEAQEKFIPHVLRGENALLLSPTGSGKTEAAMLPIFSRILWEKPRQISTLFVTPLRSLNRDMVSRLVKYGDILGLRVQVRHSDVSQAEKRKIVVEPADILVTTPESLQILINGKRLRDVISRIKYVIVDELHETAQNERGSQFAIGISRLRDICGDFQIIGLSATVGNPEELSQYLSPVREAKIVSATPRKIMDITVIIPDKAPSDASEKMGCEDDYAGAILHIWNLINSHRGTLVFVNTRSVAEDIAFRLKMYFGEIPVHVHHGSLSREARETAETKFKSGEIKALICTSSLELGIDIGSADLVIQFNSPRQINKLIQRVGRSGHWIEKISMGEIVCSDIIELEEASAIVSYVLEGHLENIAIRKNSLATVVNQIISEINIKGRIDADTFYNTVKKTYPFRNLEKEDFIRTVEFLASTGKIWFENNEIRRRRGILNYYLENISMIPSEKNYKVIDVINKKFIGTLDERYVVDEIEPGSYFVIKGSTWRTIRLDSEKIFVEPFATAAIAPKWSGEDIPVLMDVTTKVSENRKRSIIPEFVSPGSRSRLMEWYGEHNATMDRVVIETRGGENIIQILLGTKGNFALAEILSMIVTSITGESVEMDYSPYHIYIRSSRKILPNEMERIIRGIDPEKVEEYVKSSARRSRFFTGVFLYEAKKFGVISNDADLNRIRFEKIVDAYRESPLFTDSIRKLMFDYMDMDTLKDYLLKMNRNEVQFECRNSISQGSEVFLRHYSERVAPLKPTKTILDTVKKRLMNEEVTLYCTSCGNVRTQKIRDIKRLKCPECGSSLVASLSPFEREMLNDQKNYDLARTRNRISKNAHLIRERGMQAVIVLAARGIGPETASRLLEVSYSSEDDMIRSILTAEIEFAKNKRFWD</sequence>
<feature type="domain" description="Helicase C-terminal" evidence="11">
    <location>
        <begin position="251"/>
        <end position="398"/>
    </location>
</feature>
<dbReference type="PANTHER" id="PTHR47962">
    <property type="entry name" value="ATP-DEPENDENT HELICASE LHR-RELATED-RELATED"/>
    <property type="match status" value="1"/>
</dbReference>
<dbReference type="Gene3D" id="3.40.50.300">
    <property type="entry name" value="P-loop containing nucleotide triphosphate hydrolases"/>
    <property type="match status" value="2"/>
</dbReference>
<evidence type="ECO:0000313" key="12">
    <source>
        <dbReference type="EMBL" id="WYX99919.1"/>
    </source>
</evidence>
<dbReference type="GO" id="GO:0006281">
    <property type="term" value="P:DNA repair"/>
    <property type="evidence" value="ECO:0007669"/>
    <property type="project" value="UniProtKB-KW"/>
</dbReference>
<keyword evidence="13" id="KW-1185">Reference proteome</keyword>
<evidence type="ECO:0000256" key="4">
    <source>
        <dbReference type="ARBA" id="ARBA00022806"/>
    </source>
</evidence>
<keyword evidence="1" id="KW-0547">Nucleotide-binding</keyword>
<dbReference type="EMBL" id="CP133772">
    <property type="protein sequence ID" value="WYX99919.1"/>
    <property type="molecule type" value="Genomic_DNA"/>
</dbReference>
<evidence type="ECO:0000259" key="10">
    <source>
        <dbReference type="PROSITE" id="PS51192"/>
    </source>
</evidence>